<feature type="transmembrane region" description="Helical" evidence="2">
    <location>
        <begin position="20"/>
        <end position="43"/>
    </location>
</feature>
<dbReference type="OrthoDB" id="175350at2157"/>
<keyword evidence="2" id="KW-0812">Transmembrane</keyword>
<evidence type="ECO:0000313" key="4">
    <source>
        <dbReference type="Proteomes" id="UP000302218"/>
    </source>
</evidence>
<protein>
    <submittedName>
        <fullName evidence="3">Uncharacterized protein</fullName>
    </submittedName>
</protein>
<feature type="region of interest" description="Disordered" evidence="1">
    <location>
        <begin position="48"/>
        <end position="84"/>
    </location>
</feature>
<keyword evidence="2" id="KW-1133">Transmembrane helix</keyword>
<dbReference type="AlphaFoldDB" id="A0A4P8WJZ5"/>
<dbReference type="Proteomes" id="UP000302218">
    <property type="component" value="Chromosome"/>
</dbReference>
<organism evidence="3 4">
    <name type="scientific">Natrinema versiforme</name>
    <dbReference type="NCBI Taxonomy" id="88724"/>
    <lineage>
        <taxon>Archaea</taxon>
        <taxon>Methanobacteriati</taxon>
        <taxon>Methanobacteriota</taxon>
        <taxon>Stenosarchaea group</taxon>
        <taxon>Halobacteria</taxon>
        <taxon>Halobacteriales</taxon>
        <taxon>Natrialbaceae</taxon>
        <taxon>Natrinema</taxon>
    </lineage>
</organism>
<evidence type="ECO:0000256" key="1">
    <source>
        <dbReference type="SAM" id="MobiDB-lite"/>
    </source>
</evidence>
<accession>A0A4P8WJZ5</accession>
<dbReference type="KEGG" id="nvr:FEJ81_07665"/>
<name>A0A4P8WJZ5_9EURY</name>
<gene>
    <name evidence="3" type="ORF">FEJ81_07665</name>
</gene>
<evidence type="ECO:0000313" key="3">
    <source>
        <dbReference type="EMBL" id="QCS42241.1"/>
    </source>
</evidence>
<dbReference type="RefSeq" id="WP_138244735.1">
    <property type="nucleotide sequence ID" value="NZ_CP040330.1"/>
</dbReference>
<evidence type="ECO:0000256" key="2">
    <source>
        <dbReference type="SAM" id="Phobius"/>
    </source>
</evidence>
<dbReference type="EMBL" id="CP040330">
    <property type="protein sequence ID" value="QCS42241.1"/>
    <property type="molecule type" value="Genomic_DNA"/>
</dbReference>
<proteinExistence type="predicted"/>
<sequence length="84" mass="8516">MMHPLEAVVPAQVGGGIDGPIIVTAVILVAMVVMIGFVVFLALGPGTQPYQAEHAEPTPTDDSGVRDADGEEPDSPTESGSGSD</sequence>
<dbReference type="GeneID" id="40265140"/>
<reference evidence="4" key="1">
    <citation type="submission" date="2019-05" db="EMBL/GenBank/DDBJ databases">
        <title>Genome sequence and methylation pattern of the halophilic Archaeon Natrinema versiforme BOL5-4.</title>
        <authorList>
            <person name="DasSarma P."/>
            <person name="Anton B.P."/>
            <person name="DasSarma S.L."/>
            <person name="Martinez F.L."/>
            <person name="Guzman D."/>
            <person name="Roberts R.J."/>
            <person name="DasSarma S."/>
        </authorList>
    </citation>
    <scope>NUCLEOTIDE SEQUENCE [LARGE SCALE GENOMIC DNA]</scope>
    <source>
        <strain evidence="4">BOL5-4</strain>
    </source>
</reference>
<keyword evidence="2" id="KW-0472">Membrane</keyword>